<feature type="compositionally biased region" description="Low complexity" evidence="1">
    <location>
        <begin position="77"/>
        <end position="100"/>
    </location>
</feature>
<dbReference type="Proteomes" id="UP000198415">
    <property type="component" value="Unassembled WGS sequence"/>
</dbReference>
<feature type="region of interest" description="Disordered" evidence="1">
    <location>
        <begin position="1"/>
        <end position="23"/>
    </location>
</feature>
<evidence type="ECO:0000313" key="3">
    <source>
        <dbReference type="Proteomes" id="UP000198415"/>
    </source>
</evidence>
<evidence type="ECO:0000256" key="1">
    <source>
        <dbReference type="SAM" id="MobiDB-lite"/>
    </source>
</evidence>
<feature type="compositionally biased region" description="Basic and acidic residues" evidence="1">
    <location>
        <begin position="120"/>
        <end position="137"/>
    </location>
</feature>
<feature type="compositionally biased region" description="Basic and acidic residues" evidence="1">
    <location>
        <begin position="60"/>
        <end position="75"/>
    </location>
</feature>
<feature type="compositionally biased region" description="Low complexity" evidence="1">
    <location>
        <begin position="153"/>
        <end position="163"/>
    </location>
</feature>
<protein>
    <submittedName>
        <fullName evidence="2">Uncharacterized protein</fullName>
    </submittedName>
</protein>
<feature type="region of interest" description="Disordered" evidence="1">
    <location>
        <begin position="35"/>
        <end position="205"/>
    </location>
</feature>
<reference evidence="2 3" key="1">
    <citation type="submission" date="2017-06" db="EMBL/GenBank/DDBJ databases">
        <authorList>
            <person name="Kim H.J."/>
            <person name="Triplett B.A."/>
        </authorList>
    </citation>
    <scope>NUCLEOTIDE SEQUENCE [LARGE SCALE GENOMIC DNA]</scope>
    <source>
        <strain evidence="2 3">DSM 43151</strain>
    </source>
</reference>
<sequence>MSGVLLPGRRCTQTRPGRTGRSLWLNTAEGALRHCRGQAPGGTDSAISDADAGEDEADDRDQAERADWFGSERRCQAIGPGRPPSAAAPGEFRRPLQPGTPGLPQPDPDRTPAHRRRVRLRTEQGRTRGHPYPDGRRAAQRRRGPCHPDRPQARPAQPPAALDPRSRADPRPGPVPGAVHSRQRPAQLRRTQARHPGNRRRPVRAAALLGPPQRIRRTLPPRAFASSKAPATPEIAVVEPGSWRARLLAVRINAGINRLVRDRRW</sequence>
<proteinExistence type="predicted"/>
<keyword evidence="3" id="KW-1185">Reference proteome</keyword>
<accession>A0A239KJG9</accession>
<evidence type="ECO:0000313" key="2">
    <source>
        <dbReference type="EMBL" id="SNT17304.1"/>
    </source>
</evidence>
<dbReference type="AlphaFoldDB" id="A0A239KJG9"/>
<dbReference type="EMBL" id="FZNR01000050">
    <property type="protein sequence ID" value="SNT17304.1"/>
    <property type="molecule type" value="Genomic_DNA"/>
</dbReference>
<name>A0A239KJG9_9ACTN</name>
<organism evidence="2 3">
    <name type="scientific">Actinoplanes regularis</name>
    <dbReference type="NCBI Taxonomy" id="52697"/>
    <lineage>
        <taxon>Bacteria</taxon>
        <taxon>Bacillati</taxon>
        <taxon>Actinomycetota</taxon>
        <taxon>Actinomycetes</taxon>
        <taxon>Micromonosporales</taxon>
        <taxon>Micromonosporaceae</taxon>
        <taxon>Actinoplanes</taxon>
    </lineage>
</organism>
<feature type="compositionally biased region" description="Basic residues" evidence="1">
    <location>
        <begin position="191"/>
        <end position="203"/>
    </location>
</feature>
<gene>
    <name evidence="2" type="ORF">SAMN06264365_1504</name>
</gene>